<evidence type="ECO:0000256" key="2">
    <source>
        <dbReference type="ARBA" id="ARBA00022692"/>
    </source>
</evidence>
<dbReference type="SUPFAM" id="SSF90123">
    <property type="entry name" value="ABC transporter transmembrane region"/>
    <property type="match status" value="1"/>
</dbReference>
<feature type="domain" description="ABC transmembrane type-1" evidence="9">
    <location>
        <begin position="33"/>
        <end position="315"/>
    </location>
</feature>
<feature type="transmembrane region" description="Helical" evidence="7">
    <location>
        <begin position="174"/>
        <end position="194"/>
    </location>
</feature>
<dbReference type="PROSITE" id="PS00211">
    <property type="entry name" value="ABC_TRANSPORTER_1"/>
    <property type="match status" value="1"/>
</dbReference>
<evidence type="ECO:0000259" key="8">
    <source>
        <dbReference type="PROSITE" id="PS50893"/>
    </source>
</evidence>
<dbReference type="PROSITE" id="PS50929">
    <property type="entry name" value="ABC_TM1F"/>
    <property type="match status" value="1"/>
</dbReference>
<comment type="caution">
    <text evidence="10">The sequence shown here is derived from an EMBL/GenBank/DDBJ whole genome shotgun (WGS) entry which is preliminary data.</text>
</comment>
<dbReference type="Gene3D" id="1.20.1560.10">
    <property type="entry name" value="ABC transporter type 1, transmembrane domain"/>
    <property type="match status" value="1"/>
</dbReference>
<protein>
    <submittedName>
        <fullName evidence="10">ABC-type multidrug transport system fused ATPase/permease subunit</fullName>
    </submittedName>
</protein>
<dbReference type="CDD" id="cd18576">
    <property type="entry name" value="ABC_6TM_bac_exporter_ABCB8_10_like"/>
    <property type="match status" value="1"/>
</dbReference>
<gene>
    <name evidence="10" type="ORF">BC643_3527</name>
</gene>
<evidence type="ECO:0000256" key="5">
    <source>
        <dbReference type="ARBA" id="ARBA00022989"/>
    </source>
</evidence>
<dbReference type="Gene3D" id="3.40.50.300">
    <property type="entry name" value="P-loop containing nucleotide triphosphate hydrolases"/>
    <property type="match status" value="1"/>
</dbReference>
<dbReference type="Proteomes" id="UP000283387">
    <property type="component" value="Unassembled WGS sequence"/>
</dbReference>
<dbReference type="GO" id="GO:0015421">
    <property type="term" value="F:ABC-type oligopeptide transporter activity"/>
    <property type="evidence" value="ECO:0007669"/>
    <property type="project" value="TreeGrafter"/>
</dbReference>
<keyword evidence="6 7" id="KW-0472">Membrane</keyword>
<dbReference type="InterPro" id="IPR039421">
    <property type="entry name" value="Type_1_exporter"/>
</dbReference>
<keyword evidence="11" id="KW-1185">Reference proteome</keyword>
<dbReference type="InterPro" id="IPR036640">
    <property type="entry name" value="ABC1_TM_sf"/>
</dbReference>
<keyword evidence="2 7" id="KW-0812">Transmembrane</keyword>
<dbReference type="GO" id="GO:0005524">
    <property type="term" value="F:ATP binding"/>
    <property type="evidence" value="ECO:0007669"/>
    <property type="project" value="UniProtKB-KW"/>
</dbReference>
<feature type="transmembrane region" description="Helical" evidence="7">
    <location>
        <begin position="72"/>
        <end position="89"/>
    </location>
</feature>
<evidence type="ECO:0000313" key="11">
    <source>
        <dbReference type="Proteomes" id="UP000283387"/>
    </source>
</evidence>
<dbReference type="InterPro" id="IPR003439">
    <property type="entry name" value="ABC_transporter-like_ATP-bd"/>
</dbReference>
<keyword evidence="4" id="KW-0067">ATP-binding</keyword>
<dbReference type="GO" id="GO:0016887">
    <property type="term" value="F:ATP hydrolysis activity"/>
    <property type="evidence" value="ECO:0007669"/>
    <property type="project" value="InterPro"/>
</dbReference>
<evidence type="ECO:0000256" key="7">
    <source>
        <dbReference type="SAM" id="Phobius"/>
    </source>
</evidence>
<dbReference type="FunFam" id="3.40.50.300:FF:000218">
    <property type="entry name" value="Multidrug ABC transporter ATP-binding protein"/>
    <property type="match status" value="1"/>
</dbReference>
<sequence>MENKKQRKRISLASLRKTLRLYKFMKPYRAEFFTGLVFLLLTSVATLAFPRLLGILVDLGTTGKSQHEINQIVLVLAGVLVLQAISSFIRTNMFVRVTSKTLASIRQYTYSHLIRLPMSFFLKRRVGELNSRISSDISLLEDTLTSTVADFLRTMLIIAGGITFLFFISAQLTLFMLAVLPVVVIIAVVFGRFIKGYSKKVQQGVADSNTIVEETLQGVQNVKAYANEFFEIGRYTGKTNEVAATGIKGGVYRASFSAFMIVGMFGAMVAVIWRGTSMISTGQIDAGQLFSFVLYTAFIAGMMGGLADVYARLQKAIGATENLLEILDEPIEEVAPQNLIPAEKLLKGNIDFQHVSFRYPNRPDTDILQDISVSIKANQQIALVGPSGAGKSTIVNLLMNFYEPAAGKILIDGRDIQSIPLTELRQQIAVVPQDVFLFGGTIRENIAYGRHEASNEEIIEAAKNANAWSFIQESPHGLDSLVGERGIQLSGGQRQRIAIARAMLKNPRILILDEATSALDSESERQVQEALEKLMTGRTSIVIAHRLSTIRQADQILVLDFGKIIQKGTHAELIEDISGLYYTLSELQFTN</sequence>
<name>A0A419VYR8_9BACT</name>
<reference evidence="10 11" key="1">
    <citation type="submission" date="2018-09" db="EMBL/GenBank/DDBJ databases">
        <title>Genomic Encyclopedia of Archaeal and Bacterial Type Strains, Phase II (KMG-II): from individual species to whole genera.</title>
        <authorList>
            <person name="Goeker M."/>
        </authorList>
    </citation>
    <scope>NUCLEOTIDE SEQUENCE [LARGE SCALE GENOMIC DNA]</scope>
    <source>
        <strain evidence="10 11">DSM 27148</strain>
    </source>
</reference>
<dbReference type="Pfam" id="PF00664">
    <property type="entry name" value="ABC_membrane"/>
    <property type="match status" value="1"/>
</dbReference>
<dbReference type="AlphaFoldDB" id="A0A419VYR8"/>
<keyword evidence="3" id="KW-0547">Nucleotide-binding</keyword>
<keyword evidence="5 7" id="KW-1133">Transmembrane helix</keyword>
<feature type="transmembrane region" description="Helical" evidence="7">
    <location>
        <begin position="256"/>
        <end position="276"/>
    </location>
</feature>
<dbReference type="EMBL" id="RAPN01000002">
    <property type="protein sequence ID" value="RKD88378.1"/>
    <property type="molecule type" value="Genomic_DNA"/>
</dbReference>
<dbReference type="PANTHER" id="PTHR43394">
    <property type="entry name" value="ATP-DEPENDENT PERMEASE MDL1, MITOCHONDRIAL"/>
    <property type="match status" value="1"/>
</dbReference>
<proteinExistence type="predicted"/>
<dbReference type="Pfam" id="PF00005">
    <property type="entry name" value="ABC_tran"/>
    <property type="match status" value="1"/>
</dbReference>
<organism evidence="10 11">
    <name type="scientific">Mangrovibacterium diazotrophicum</name>
    <dbReference type="NCBI Taxonomy" id="1261403"/>
    <lineage>
        <taxon>Bacteria</taxon>
        <taxon>Pseudomonadati</taxon>
        <taxon>Bacteroidota</taxon>
        <taxon>Bacteroidia</taxon>
        <taxon>Marinilabiliales</taxon>
        <taxon>Prolixibacteraceae</taxon>
        <taxon>Mangrovibacterium</taxon>
    </lineage>
</organism>
<dbReference type="SMART" id="SM00382">
    <property type="entry name" value="AAA"/>
    <property type="match status" value="1"/>
</dbReference>
<dbReference type="InterPro" id="IPR017871">
    <property type="entry name" value="ABC_transporter-like_CS"/>
</dbReference>
<accession>A0A419VYR8</accession>
<feature type="domain" description="ABC transporter" evidence="8">
    <location>
        <begin position="350"/>
        <end position="586"/>
    </location>
</feature>
<evidence type="ECO:0000256" key="6">
    <source>
        <dbReference type="ARBA" id="ARBA00023136"/>
    </source>
</evidence>
<dbReference type="PANTHER" id="PTHR43394:SF1">
    <property type="entry name" value="ATP-BINDING CASSETTE SUB-FAMILY B MEMBER 10, MITOCHONDRIAL"/>
    <property type="match status" value="1"/>
</dbReference>
<dbReference type="PROSITE" id="PS50893">
    <property type="entry name" value="ABC_TRANSPORTER_2"/>
    <property type="match status" value="1"/>
</dbReference>
<evidence type="ECO:0000259" key="9">
    <source>
        <dbReference type="PROSITE" id="PS50929"/>
    </source>
</evidence>
<dbReference type="SUPFAM" id="SSF52540">
    <property type="entry name" value="P-loop containing nucleoside triphosphate hydrolases"/>
    <property type="match status" value="1"/>
</dbReference>
<dbReference type="InterPro" id="IPR011527">
    <property type="entry name" value="ABC1_TM_dom"/>
</dbReference>
<evidence type="ECO:0000256" key="1">
    <source>
        <dbReference type="ARBA" id="ARBA00004651"/>
    </source>
</evidence>
<feature type="transmembrane region" description="Helical" evidence="7">
    <location>
        <begin position="288"/>
        <end position="307"/>
    </location>
</feature>
<dbReference type="InterPro" id="IPR003593">
    <property type="entry name" value="AAA+_ATPase"/>
</dbReference>
<dbReference type="GO" id="GO:0090374">
    <property type="term" value="P:oligopeptide export from mitochondrion"/>
    <property type="evidence" value="ECO:0007669"/>
    <property type="project" value="TreeGrafter"/>
</dbReference>
<comment type="subcellular location">
    <subcellularLocation>
        <location evidence="1">Cell membrane</location>
        <topology evidence="1">Multi-pass membrane protein</topology>
    </subcellularLocation>
</comment>
<feature type="transmembrane region" description="Helical" evidence="7">
    <location>
        <begin position="151"/>
        <end position="168"/>
    </location>
</feature>
<dbReference type="OrthoDB" id="9762778at2"/>
<dbReference type="GO" id="GO:0005886">
    <property type="term" value="C:plasma membrane"/>
    <property type="evidence" value="ECO:0007669"/>
    <property type="project" value="UniProtKB-SubCell"/>
</dbReference>
<evidence type="ECO:0000313" key="10">
    <source>
        <dbReference type="EMBL" id="RKD88378.1"/>
    </source>
</evidence>
<evidence type="ECO:0000256" key="3">
    <source>
        <dbReference type="ARBA" id="ARBA00022741"/>
    </source>
</evidence>
<dbReference type="InterPro" id="IPR027417">
    <property type="entry name" value="P-loop_NTPase"/>
</dbReference>
<evidence type="ECO:0000256" key="4">
    <source>
        <dbReference type="ARBA" id="ARBA00022840"/>
    </source>
</evidence>